<feature type="transmembrane region" description="Helical" evidence="7">
    <location>
        <begin position="215"/>
        <end position="235"/>
    </location>
</feature>
<evidence type="ECO:0000313" key="9">
    <source>
        <dbReference type="EMBL" id="BBG23598.1"/>
    </source>
</evidence>
<dbReference type="Proteomes" id="UP000322983">
    <property type="component" value="Chromosome"/>
</dbReference>
<name>A0A510DU96_9CREN</name>
<dbReference type="GO" id="GO:0005886">
    <property type="term" value="C:plasma membrane"/>
    <property type="evidence" value="ECO:0007669"/>
    <property type="project" value="UniProtKB-SubCell"/>
</dbReference>
<evidence type="ECO:0000256" key="6">
    <source>
        <dbReference type="ARBA" id="ARBA00023136"/>
    </source>
</evidence>
<evidence type="ECO:0000313" key="10">
    <source>
        <dbReference type="EMBL" id="BBG26345.1"/>
    </source>
</evidence>
<accession>A0A510E1H5</accession>
<accession>A0A510DU96</accession>
<feature type="transmembrane region" description="Helical" evidence="7">
    <location>
        <begin position="534"/>
        <end position="555"/>
    </location>
</feature>
<comment type="subcellular location">
    <subcellularLocation>
        <location evidence="1">Cell membrane</location>
        <topology evidence="1">Multi-pass membrane protein</topology>
    </subcellularLocation>
</comment>
<dbReference type="EMBL" id="AP018929">
    <property type="protein sequence ID" value="BBG23598.1"/>
    <property type="molecule type" value="Genomic_DNA"/>
</dbReference>
<feature type="transmembrane region" description="Helical" evidence="7">
    <location>
        <begin position="348"/>
        <end position="372"/>
    </location>
</feature>
<feature type="domain" description="NADH:quinone oxidoreductase/Mrp antiporter transmembrane" evidence="8">
    <location>
        <begin position="108"/>
        <end position="344"/>
    </location>
</feature>
<dbReference type="STRING" id="1294262.GCA_001316085_02924"/>
<dbReference type="Pfam" id="PF00361">
    <property type="entry name" value="Proton_antipo_M"/>
    <property type="match status" value="1"/>
</dbReference>
<evidence type="ECO:0000256" key="4">
    <source>
        <dbReference type="ARBA" id="ARBA00022989"/>
    </source>
</evidence>
<evidence type="ECO:0000256" key="3">
    <source>
        <dbReference type="ARBA" id="ARBA00022692"/>
    </source>
</evidence>
<dbReference type="InterPro" id="IPR001750">
    <property type="entry name" value="ND/Mrp_TM"/>
</dbReference>
<dbReference type="Proteomes" id="UP000325030">
    <property type="component" value="Chromosome"/>
</dbReference>
<dbReference type="PANTHER" id="PTHR42682:SF4">
    <property type="entry name" value="NADH-UBIQUINONE_PLASTOQUINONE"/>
    <property type="match status" value="1"/>
</dbReference>
<dbReference type="KEGG" id="step:IC006_0886"/>
<keyword evidence="4 7" id="KW-1133">Transmembrane helix</keyword>
<reference evidence="9 11" key="2">
    <citation type="journal article" date="2020" name="Int. J. Syst. Evol. Microbiol.">
        <title>Sulfuracidifex tepidarius gen. nov., sp. nov. and transfer of Sulfolobus metallicus Huber and Stetter 1992 to the genus Sulfuracidifex as Sulfuracidifex metallicus comb. nov.</title>
        <authorList>
            <person name="Itoh T."/>
            <person name="Miura T."/>
            <person name="Sakai H.D."/>
            <person name="Kato S."/>
            <person name="Ohkuma M."/>
            <person name="Takashina T."/>
        </authorList>
    </citation>
    <scope>NUCLEOTIDE SEQUENCE [LARGE SCALE GENOMIC DNA]</scope>
    <source>
        <strain evidence="9 11">IC-006</strain>
        <strain evidence="10">IC-007</strain>
    </source>
</reference>
<keyword evidence="2" id="KW-1003">Cell membrane</keyword>
<evidence type="ECO:0000256" key="5">
    <source>
        <dbReference type="ARBA" id="ARBA00023002"/>
    </source>
</evidence>
<dbReference type="EMBL" id="AP018930">
    <property type="protein sequence ID" value="BBG26345.1"/>
    <property type="molecule type" value="Genomic_DNA"/>
</dbReference>
<dbReference type="GO" id="GO:0016491">
    <property type="term" value="F:oxidoreductase activity"/>
    <property type="evidence" value="ECO:0007669"/>
    <property type="project" value="UniProtKB-KW"/>
</dbReference>
<sequence length="556" mass="59372">MVILSLQTEISVIEVLLFIISFLISMVNRRLGYLSISLSSAVVIGLTLTQGYSPLNLLKILASFSWLLLSLTSRDSMSPMVSLSIAGMMAFMDSTNFFIMISGWEVMAISLFYAIKSVRGSVVFLAFGELSTVLLIAGASIAGEISKVGVLSGTLLISGFLVKTGITPFYGVDWFPLQEGKLPHSASALISATMTLMGIYGSLEVFQVMRFEPLAYVLIVLGGFTAFLSSLYGYVSDDGRASLAFSSIENSGAMVTALGIYALGGITQGVALASLLMIAVSNSIGKTGAFLNSVSSITLSKPFTKNAKSYAGMVMIATSLSGLLPTAGGIGSWGILESLFIQSYLSGSLGVISLVGGIFIALAEGFATALILKYASFRHFFRRGSEHDEDWIPRLVSGLSVLALGILISYLVFPKKGGLLGVISGTLILTYSTKPFGGISPLYIALVAGIGTLVTMAVVGRPKGRRVKVWNNGVDKEEDYTPFAMANNERVMLKVILGTERFSRDAFLSFFALISKKYRAFSDALAKLIFNGKLSVYVAYLLIAFILILILASLYG</sequence>
<proteinExistence type="predicted"/>
<keyword evidence="11" id="KW-1185">Reference proteome</keyword>
<protein>
    <recommendedName>
        <fullName evidence="8">NADH:quinone oxidoreductase/Mrp antiporter transmembrane domain-containing protein</fullName>
    </recommendedName>
</protein>
<evidence type="ECO:0000256" key="2">
    <source>
        <dbReference type="ARBA" id="ARBA00022475"/>
    </source>
</evidence>
<evidence type="ECO:0000313" key="11">
    <source>
        <dbReference type="Proteomes" id="UP000322983"/>
    </source>
</evidence>
<feature type="transmembrane region" description="Helical" evidence="7">
    <location>
        <begin position="94"/>
        <end position="115"/>
    </location>
</feature>
<reference evidence="12" key="1">
    <citation type="submission" date="2018-09" db="EMBL/GenBank/DDBJ databases">
        <title>Complete Genome Sequencing of Sulfolobus sp. JCM 16834.</title>
        <authorList>
            <person name="Kato S."/>
            <person name="Itoh T."/>
            <person name="Ohkuma M."/>
        </authorList>
    </citation>
    <scope>NUCLEOTIDE SEQUENCE [LARGE SCALE GENOMIC DNA]</scope>
    <source>
        <strain evidence="12">IC-007</strain>
    </source>
</reference>
<dbReference type="InterPro" id="IPR052175">
    <property type="entry name" value="ComplexI-like_HydComp"/>
</dbReference>
<organism evidence="9 11">
    <name type="scientific">Sulfuracidifex tepidarius</name>
    <dbReference type="NCBI Taxonomy" id="1294262"/>
    <lineage>
        <taxon>Archaea</taxon>
        <taxon>Thermoproteota</taxon>
        <taxon>Thermoprotei</taxon>
        <taxon>Sulfolobales</taxon>
        <taxon>Sulfolobaceae</taxon>
        <taxon>Sulfuracidifex</taxon>
    </lineage>
</organism>
<keyword evidence="6 7" id="KW-0472">Membrane</keyword>
<feature type="transmembrane region" description="Helical" evidence="7">
    <location>
        <begin position="6"/>
        <end position="24"/>
    </location>
</feature>
<feature type="transmembrane region" description="Helical" evidence="7">
    <location>
        <begin position="442"/>
        <end position="460"/>
    </location>
</feature>
<keyword evidence="5" id="KW-0560">Oxidoreductase</keyword>
<evidence type="ECO:0000259" key="8">
    <source>
        <dbReference type="Pfam" id="PF00361"/>
    </source>
</evidence>
<feature type="transmembrane region" description="Helical" evidence="7">
    <location>
        <begin position="31"/>
        <end position="49"/>
    </location>
</feature>
<dbReference type="OrthoDB" id="371891at2157"/>
<feature type="transmembrane region" description="Helical" evidence="7">
    <location>
        <begin position="392"/>
        <end position="413"/>
    </location>
</feature>
<keyword evidence="3 7" id="KW-0812">Transmembrane</keyword>
<feature type="transmembrane region" description="Helical" evidence="7">
    <location>
        <begin position="182"/>
        <end position="203"/>
    </location>
</feature>
<feature type="transmembrane region" description="Helical" evidence="7">
    <location>
        <begin position="121"/>
        <end position="141"/>
    </location>
</feature>
<gene>
    <name evidence="9" type="ORF">IC006_0886</name>
    <name evidence="10" type="ORF">IC007_0853</name>
</gene>
<feature type="transmembrane region" description="Helical" evidence="7">
    <location>
        <begin position="255"/>
        <end position="280"/>
    </location>
</feature>
<dbReference type="AlphaFoldDB" id="A0A510DU96"/>
<evidence type="ECO:0000256" key="7">
    <source>
        <dbReference type="SAM" id="Phobius"/>
    </source>
</evidence>
<dbReference type="RefSeq" id="WP_054846795.1">
    <property type="nucleotide sequence ID" value="NZ_AP018929.1"/>
</dbReference>
<evidence type="ECO:0000256" key="1">
    <source>
        <dbReference type="ARBA" id="ARBA00004651"/>
    </source>
</evidence>
<feature type="transmembrane region" description="Helical" evidence="7">
    <location>
        <begin position="310"/>
        <end position="336"/>
    </location>
</feature>
<dbReference type="GeneID" id="41717255"/>
<dbReference type="PANTHER" id="PTHR42682">
    <property type="entry name" value="HYDROGENASE-4 COMPONENT F"/>
    <property type="match status" value="1"/>
</dbReference>
<evidence type="ECO:0000313" key="12">
    <source>
        <dbReference type="Proteomes" id="UP000325030"/>
    </source>
</evidence>